<feature type="region of interest" description="Disordered" evidence="5">
    <location>
        <begin position="134"/>
        <end position="163"/>
    </location>
</feature>
<accession>A0A0C2E0F0</accession>
<feature type="compositionally biased region" description="Acidic residues" evidence="5">
    <location>
        <begin position="148"/>
        <end position="163"/>
    </location>
</feature>
<evidence type="ECO:0000259" key="7">
    <source>
        <dbReference type="PROSITE" id="PS51194"/>
    </source>
</evidence>
<dbReference type="Pfam" id="PF00270">
    <property type="entry name" value="DEAD"/>
    <property type="match status" value="3"/>
</dbReference>
<dbReference type="Proteomes" id="UP000054047">
    <property type="component" value="Unassembled WGS sequence"/>
</dbReference>
<evidence type="ECO:0000256" key="2">
    <source>
        <dbReference type="ARBA" id="ARBA00022801"/>
    </source>
</evidence>
<protein>
    <submittedName>
        <fullName evidence="8">DEAD/DEAH box helicase</fullName>
    </submittedName>
</protein>
<reference evidence="8 9" key="1">
    <citation type="submission" date="2013-12" db="EMBL/GenBank/DDBJ databases">
        <title>Draft genome of the parsitic nematode Ancylostoma duodenale.</title>
        <authorList>
            <person name="Mitreva M."/>
        </authorList>
    </citation>
    <scope>NUCLEOTIDE SEQUENCE [LARGE SCALE GENOMIC DNA]</scope>
    <source>
        <strain evidence="8 9">Zhejiang</strain>
    </source>
</reference>
<dbReference type="PROSITE" id="PS51194">
    <property type="entry name" value="HELICASE_CTER"/>
    <property type="match status" value="1"/>
</dbReference>
<dbReference type="GO" id="GO:0004386">
    <property type="term" value="F:helicase activity"/>
    <property type="evidence" value="ECO:0007669"/>
    <property type="project" value="UniProtKB-KW"/>
</dbReference>
<feature type="domain" description="Helicase C-terminal" evidence="7">
    <location>
        <begin position="566"/>
        <end position="711"/>
    </location>
</feature>
<dbReference type="Gene3D" id="3.40.50.300">
    <property type="entry name" value="P-loop containing nucleotide triphosphate hydrolases"/>
    <property type="match status" value="4"/>
</dbReference>
<dbReference type="GO" id="GO:0003676">
    <property type="term" value="F:nucleic acid binding"/>
    <property type="evidence" value="ECO:0007669"/>
    <property type="project" value="InterPro"/>
</dbReference>
<dbReference type="AlphaFoldDB" id="A0A0C2E0F0"/>
<dbReference type="EMBL" id="KN726286">
    <property type="protein sequence ID" value="KIH68817.1"/>
    <property type="molecule type" value="Genomic_DNA"/>
</dbReference>
<evidence type="ECO:0000313" key="8">
    <source>
        <dbReference type="EMBL" id="KIH68817.1"/>
    </source>
</evidence>
<gene>
    <name evidence="8" type="ORF">ANCDUO_00849</name>
</gene>
<evidence type="ECO:0000256" key="1">
    <source>
        <dbReference type="ARBA" id="ARBA00022741"/>
    </source>
</evidence>
<evidence type="ECO:0000259" key="6">
    <source>
        <dbReference type="PROSITE" id="PS51192"/>
    </source>
</evidence>
<evidence type="ECO:0000256" key="5">
    <source>
        <dbReference type="SAM" id="MobiDB-lite"/>
    </source>
</evidence>
<keyword evidence="3 8" id="KW-0347">Helicase</keyword>
<feature type="region of interest" description="Disordered" evidence="5">
    <location>
        <begin position="333"/>
        <end position="362"/>
    </location>
</feature>
<dbReference type="PANTHER" id="PTHR47960">
    <property type="entry name" value="DEAD-BOX ATP-DEPENDENT RNA HELICASE 50"/>
    <property type="match status" value="1"/>
</dbReference>
<dbReference type="InterPro" id="IPR011545">
    <property type="entry name" value="DEAD/DEAH_box_helicase_dom"/>
</dbReference>
<dbReference type="InterPro" id="IPR027417">
    <property type="entry name" value="P-loop_NTPase"/>
</dbReference>
<dbReference type="InterPro" id="IPR001650">
    <property type="entry name" value="Helicase_C-like"/>
</dbReference>
<dbReference type="Pfam" id="PF00271">
    <property type="entry name" value="Helicase_C"/>
    <property type="match status" value="1"/>
</dbReference>
<dbReference type="InterPro" id="IPR014001">
    <property type="entry name" value="Helicase_ATP-bd"/>
</dbReference>
<dbReference type="SUPFAM" id="SSF52540">
    <property type="entry name" value="P-loop containing nucleoside triphosphate hydrolases"/>
    <property type="match status" value="3"/>
</dbReference>
<feature type="domain" description="Helicase ATP-binding" evidence="6">
    <location>
        <begin position="151"/>
        <end position="324"/>
    </location>
</feature>
<feature type="compositionally biased region" description="Acidic residues" evidence="5">
    <location>
        <begin position="347"/>
        <end position="362"/>
    </location>
</feature>
<proteinExistence type="predicted"/>
<organism evidence="8 9">
    <name type="scientific">Ancylostoma duodenale</name>
    <dbReference type="NCBI Taxonomy" id="51022"/>
    <lineage>
        <taxon>Eukaryota</taxon>
        <taxon>Metazoa</taxon>
        <taxon>Ecdysozoa</taxon>
        <taxon>Nematoda</taxon>
        <taxon>Chromadorea</taxon>
        <taxon>Rhabditida</taxon>
        <taxon>Rhabditina</taxon>
        <taxon>Rhabditomorpha</taxon>
        <taxon>Strongyloidea</taxon>
        <taxon>Ancylostomatidae</taxon>
        <taxon>Ancylostomatinae</taxon>
        <taxon>Ancylostoma</taxon>
    </lineage>
</organism>
<keyword evidence="4" id="KW-0067">ATP-binding</keyword>
<feature type="domain" description="Helicase ATP-binding" evidence="6">
    <location>
        <begin position="350"/>
        <end position="521"/>
    </location>
</feature>
<dbReference type="GO" id="GO:0005524">
    <property type="term" value="F:ATP binding"/>
    <property type="evidence" value="ECO:0007669"/>
    <property type="project" value="UniProtKB-KW"/>
</dbReference>
<dbReference type="PROSITE" id="PS51192">
    <property type="entry name" value="HELICASE_ATP_BIND_1"/>
    <property type="match status" value="2"/>
</dbReference>
<keyword evidence="2" id="KW-0378">Hydrolase</keyword>
<evidence type="ECO:0000256" key="3">
    <source>
        <dbReference type="ARBA" id="ARBA00022806"/>
    </source>
</evidence>
<name>A0A0C2E0F0_9BILA</name>
<keyword evidence="1" id="KW-0547">Nucleotide-binding</keyword>
<dbReference type="GO" id="GO:0016787">
    <property type="term" value="F:hydrolase activity"/>
    <property type="evidence" value="ECO:0007669"/>
    <property type="project" value="UniProtKB-KW"/>
</dbReference>
<evidence type="ECO:0000256" key="4">
    <source>
        <dbReference type="ARBA" id="ARBA00022840"/>
    </source>
</evidence>
<evidence type="ECO:0000313" key="9">
    <source>
        <dbReference type="Proteomes" id="UP000054047"/>
    </source>
</evidence>
<sequence>MASATDVLPNEFNEDRVMFCGPRASIPTTFFSERNIVDFSKTVLDQVDVADDCVQALVLVSTRDVAVQIHNEMKRIAETNQIKVHACVGGTPLFEEKLSLQRGAHVIVGTPGRVDHMIKLGFLHSLNAVIYNESEERDVPTPESGVDAGEEVQDSEGDDDEVDAQTFDPQRKALLLASVASLVDASKREAQVLVVIPRQSLIEQIYEDLRSSLNNSGISVYASTEKTKIQDDNHIITAGVHVLMGTPRRVCDLIKREALVTNFLKVLVMYDSKCMFGRSFKETISSIFGSVPKDVQMGICFCTSTLPRSQRMLEQFREGLPVDSLNAVIYNESEERDVPTPESGVEAGEELQDSEGDDDEVDAQTFDPQRKALHLASVASLVDVSKREAQVLVVISRQSLIEQIYEDLRISLNNSGISVYASTEKTKIQDDNHIITAGVHVLIGTPRRVCDLIKRDVLDAEHIRAIVMDTPEELFCKGFIDQTRSIVQALPDKVQVVSLSGKAYLNNLKFDEGSVTKVERPDKFLLENVRHFYIEVIRDELNTQLKECQGTNRSQLMDKKRVQFDVLCDLYPIMESRKSVILCNGKKKALRLHERITSKNFTVTCLAGRMKRTKRGEELERFESASTAVAIVTQDMADYFRDKQVSIVVNYDMPRRLKSYVRCVGWSGSGGVERVVVNLIGSKSGIRLMETVKAAYGVPVKEICSRSDIVL</sequence>
<keyword evidence="9" id="KW-1185">Reference proteome</keyword>
<dbReference type="OrthoDB" id="5842847at2759"/>